<feature type="transmembrane region" description="Helical" evidence="2">
    <location>
        <begin position="90"/>
        <end position="114"/>
    </location>
</feature>
<feature type="domain" description="DUF6534" evidence="3">
    <location>
        <begin position="219"/>
        <end position="305"/>
    </location>
</feature>
<keyword evidence="5" id="KW-1185">Reference proteome</keyword>
<feature type="transmembrane region" description="Helical" evidence="2">
    <location>
        <begin position="134"/>
        <end position="156"/>
    </location>
</feature>
<dbReference type="PANTHER" id="PTHR40465:SF1">
    <property type="entry name" value="DUF6534 DOMAIN-CONTAINING PROTEIN"/>
    <property type="match status" value="1"/>
</dbReference>
<evidence type="ECO:0000313" key="4">
    <source>
        <dbReference type="EMBL" id="GAT42664.1"/>
    </source>
</evidence>
<gene>
    <name evidence="4" type="ORF">MCHLO_00373</name>
</gene>
<dbReference type="Pfam" id="PF20152">
    <property type="entry name" value="DUF6534"/>
    <property type="match status" value="1"/>
</dbReference>
<feature type="transmembrane region" description="Helical" evidence="2">
    <location>
        <begin position="168"/>
        <end position="195"/>
    </location>
</feature>
<evidence type="ECO:0000313" key="5">
    <source>
        <dbReference type="Proteomes" id="UP000815677"/>
    </source>
</evidence>
<dbReference type="EMBL" id="DF838173">
    <property type="protein sequence ID" value="GAT42664.1"/>
    <property type="molecule type" value="Genomic_DNA"/>
</dbReference>
<proteinExistence type="predicted"/>
<name>A0ABQ0KUT0_MYCCL</name>
<reference evidence="4" key="1">
    <citation type="submission" date="2014-09" db="EMBL/GenBank/DDBJ databases">
        <title>Genome sequence of the luminous mushroom Mycena chlorophos for searching fungal bioluminescence genes.</title>
        <authorList>
            <person name="Tanaka Y."/>
            <person name="Kasuga D."/>
            <person name="Oba Y."/>
            <person name="Hase S."/>
            <person name="Sato K."/>
            <person name="Oba Y."/>
            <person name="Sakakibara Y."/>
        </authorList>
    </citation>
    <scope>NUCLEOTIDE SEQUENCE</scope>
</reference>
<feature type="transmembrane region" description="Helical" evidence="2">
    <location>
        <begin position="215"/>
        <end position="235"/>
    </location>
</feature>
<evidence type="ECO:0000259" key="3">
    <source>
        <dbReference type="Pfam" id="PF20152"/>
    </source>
</evidence>
<keyword evidence="2" id="KW-1133">Transmembrane helix</keyword>
<organism evidence="4 5">
    <name type="scientific">Mycena chlorophos</name>
    <name type="common">Agaric fungus</name>
    <name type="synonym">Agaricus chlorophos</name>
    <dbReference type="NCBI Taxonomy" id="658473"/>
    <lineage>
        <taxon>Eukaryota</taxon>
        <taxon>Fungi</taxon>
        <taxon>Dikarya</taxon>
        <taxon>Basidiomycota</taxon>
        <taxon>Agaricomycotina</taxon>
        <taxon>Agaricomycetes</taxon>
        <taxon>Agaricomycetidae</taxon>
        <taxon>Agaricales</taxon>
        <taxon>Marasmiineae</taxon>
        <taxon>Mycenaceae</taxon>
        <taxon>Mycena</taxon>
    </lineage>
</organism>
<sequence>MSAASSSPVVAIMLPDMSPTLGALLVGTLLSCVLWGILTTQVYLYFGRFPEDRRAMKILVRRYASTYMTTALKIATGRCRLVPILLRRRVLLGLIFLPSFHRTLELVHAISISHTTYTYLVLDYTDPLKLQGKMPATLAVSVLVGAIITATVQAYFSFRIWVLAPNAFFKLVSGVLWLSAAAYLFGSLADTILSIEAPNIATFLSKYGKLMLYPTVLNLANDLLITAALLTILIWTRQQGIARTALLVDRLILWTIETGMITSGFSCLNLAFYDTEPNNFIWIAMQIIKARLFANTLLATLNSRTAFLAAMGPSTRDTDTTTGPSAAGARSPDHLQFTSNIDIGLSQLSSGFSSKYS</sequence>
<accession>A0ABQ0KUT0</accession>
<evidence type="ECO:0000256" key="1">
    <source>
        <dbReference type="SAM" id="MobiDB-lite"/>
    </source>
</evidence>
<dbReference type="PANTHER" id="PTHR40465">
    <property type="entry name" value="CHROMOSOME 1, WHOLE GENOME SHOTGUN SEQUENCE"/>
    <property type="match status" value="1"/>
</dbReference>
<feature type="non-terminal residue" evidence="4">
    <location>
        <position position="357"/>
    </location>
</feature>
<protein>
    <recommendedName>
        <fullName evidence="3">DUF6534 domain-containing protein</fullName>
    </recommendedName>
</protein>
<dbReference type="InterPro" id="IPR045339">
    <property type="entry name" value="DUF6534"/>
</dbReference>
<feature type="region of interest" description="Disordered" evidence="1">
    <location>
        <begin position="313"/>
        <end position="333"/>
    </location>
</feature>
<keyword evidence="2" id="KW-0472">Membrane</keyword>
<dbReference type="Proteomes" id="UP000815677">
    <property type="component" value="Unassembled WGS sequence"/>
</dbReference>
<keyword evidence="2" id="KW-0812">Transmembrane</keyword>
<feature type="transmembrane region" description="Helical" evidence="2">
    <location>
        <begin position="20"/>
        <end position="46"/>
    </location>
</feature>
<evidence type="ECO:0000256" key="2">
    <source>
        <dbReference type="SAM" id="Phobius"/>
    </source>
</evidence>